<proteinExistence type="predicted"/>
<sequence>MIDVYNNAGTESYGCFKHLKAAKPMLKRLGEAGVQSVTVSSFRGRNLVRVYRVLIGEGCRIIKMPQLTPTPTPAA</sequence>
<evidence type="ECO:0000313" key="1">
    <source>
        <dbReference type="EMBL" id="EDS03040.1"/>
    </source>
</evidence>
<organism evidence="1 2">
    <name type="scientific">Alistipes putredinis DSM 17216</name>
    <dbReference type="NCBI Taxonomy" id="445970"/>
    <lineage>
        <taxon>Bacteria</taxon>
        <taxon>Pseudomonadati</taxon>
        <taxon>Bacteroidota</taxon>
        <taxon>Bacteroidia</taxon>
        <taxon>Bacteroidales</taxon>
        <taxon>Rikenellaceae</taxon>
        <taxon>Alistipes</taxon>
    </lineage>
</organism>
<keyword evidence="2" id="KW-1185">Reference proteome</keyword>
<dbReference type="RefSeq" id="WP_004328621.1">
    <property type="nucleotide sequence ID" value="NZ_DS499577.1"/>
</dbReference>
<dbReference type="OrthoDB" id="1045013at2"/>
<dbReference type="EMBL" id="ABFK02000020">
    <property type="protein sequence ID" value="EDS03040.1"/>
    <property type="molecule type" value="Genomic_DNA"/>
</dbReference>
<dbReference type="Proteomes" id="UP000005819">
    <property type="component" value="Unassembled WGS sequence"/>
</dbReference>
<comment type="caution">
    <text evidence="1">The sequence shown here is derived from an EMBL/GenBank/DDBJ whole genome shotgun (WGS) entry which is preliminary data.</text>
</comment>
<evidence type="ECO:0000313" key="2">
    <source>
        <dbReference type="Proteomes" id="UP000005819"/>
    </source>
</evidence>
<dbReference type="GeneID" id="73802968"/>
<accession>B0MZK4</accession>
<name>B0MZK4_9BACT</name>
<dbReference type="AlphaFoldDB" id="B0MZK4"/>
<reference evidence="1" key="1">
    <citation type="submission" date="2007-10" db="EMBL/GenBank/DDBJ databases">
        <authorList>
            <person name="Fulton L."/>
            <person name="Clifton S."/>
            <person name="Fulton B."/>
            <person name="Xu J."/>
            <person name="Minx P."/>
            <person name="Pepin K.H."/>
            <person name="Johnson M."/>
            <person name="Thiruvilangam P."/>
            <person name="Bhonagiri V."/>
            <person name="Nash W.E."/>
            <person name="Mardis E.R."/>
            <person name="Wilson R.K."/>
        </authorList>
    </citation>
    <scope>NUCLEOTIDE SEQUENCE [LARGE SCALE GENOMIC DNA]</scope>
    <source>
        <strain evidence="1">DSM 17216</strain>
    </source>
</reference>
<gene>
    <name evidence="1" type="ORF">ALIPUT_02578</name>
</gene>
<reference evidence="1" key="2">
    <citation type="submission" date="2013-09" db="EMBL/GenBank/DDBJ databases">
        <title>Draft genome sequence of Alistipes putredinis (DSM 17216).</title>
        <authorList>
            <person name="Sudarsanam P."/>
            <person name="Ley R."/>
            <person name="Guruge J."/>
            <person name="Turnbaugh P.J."/>
            <person name="Mahowald M."/>
            <person name="Liep D."/>
            <person name="Gordon J."/>
        </authorList>
    </citation>
    <scope>NUCLEOTIDE SEQUENCE</scope>
    <source>
        <strain evidence="1">DSM 17216</strain>
    </source>
</reference>
<dbReference type="HOGENOM" id="CLU_2662936_0_0_10"/>
<protein>
    <submittedName>
        <fullName evidence="1">Uncharacterized protein</fullName>
    </submittedName>
</protein>